<sequence>MSTSFSGHHGQTLSSLNPQSTKTLGDVHVLGHAQTSSQSVAGAVSGHGLLDTVFQRAVAWPLRPDRAGVTEGAYDMSRMPSAKDQTLRHHHPPASDLEIPRTESREQRLLMTKYFPPMKISSCSQPPSGEGLYATFDPLQSLSKL</sequence>
<accession>A0AAE0Y415</accession>
<dbReference type="EMBL" id="JAWDGP010007018">
    <property type="protein sequence ID" value="KAK3731304.1"/>
    <property type="molecule type" value="Genomic_DNA"/>
</dbReference>
<protein>
    <submittedName>
        <fullName evidence="2">Uncharacterized protein</fullName>
    </submittedName>
</protein>
<evidence type="ECO:0000256" key="1">
    <source>
        <dbReference type="SAM" id="MobiDB-lite"/>
    </source>
</evidence>
<keyword evidence="3" id="KW-1185">Reference proteome</keyword>
<organism evidence="2 3">
    <name type="scientific">Elysia crispata</name>
    <name type="common">lettuce slug</name>
    <dbReference type="NCBI Taxonomy" id="231223"/>
    <lineage>
        <taxon>Eukaryota</taxon>
        <taxon>Metazoa</taxon>
        <taxon>Spiralia</taxon>
        <taxon>Lophotrochozoa</taxon>
        <taxon>Mollusca</taxon>
        <taxon>Gastropoda</taxon>
        <taxon>Heterobranchia</taxon>
        <taxon>Euthyneura</taxon>
        <taxon>Panpulmonata</taxon>
        <taxon>Sacoglossa</taxon>
        <taxon>Placobranchoidea</taxon>
        <taxon>Plakobranchidae</taxon>
        <taxon>Elysia</taxon>
    </lineage>
</organism>
<feature type="region of interest" description="Disordered" evidence="1">
    <location>
        <begin position="120"/>
        <end position="145"/>
    </location>
</feature>
<evidence type="ECO:0000313" key="2">
    <source>
        <dbReference type="EMBL" id="KAK3731304.1"/>
    </source>
</evidence>
<reference evidence="2" key="1">
    <citation type="journal article" date="2023" name="G3 (Bethesda)">
        <title>A reference genome for the long-term kleptoplast-retaining sea slug Elysia crispata morphotype clarki.</title>
        <authorList>
            <person name="Eastman K.E."/>
            <person name="Pendleton A.L."/>
            <person name="Shaikh M.A."/>
            <person name="Suttiyut T."/>
            <person name="Ogas R."/>
            <person name="Tomko P."/>
            <person name="Gavelis G."/>
            <person name="Widhalm J.R."/>
            <person name="Wisecaver J.H."/>
        </authorList>
    </citation>
    <scope>NUCLEOTIDE SEQUENCE</scope>
    <source>
        <strain evidence="2">ECLA1</strain>
    </source>
</reference>
<comment type="caution">
    <text evidence="2">The sequence shown here is derived from an EMBL/GenBank/DDBJ whole genome shotgun (WGS) entry which is preliminary data.</text>
</comment>
<feature type="region of interest" description="Disordered" evidence="1">
    <location>
        <begin position="1"/>
        <end position="20"/>
    </location>
</feature>
<evidence type="ECO:0000313" key="3">
    <source>
        <dbReference type="Proteomes" id="UP001283361"/>
    </source>
</evidence>
<name>A0AAE0Y415_9GAST</name>
<proteinExistence type="predicted"/>
<gene>
    <name evidence="2" type="ORF">RRG08_025846</name>
</gene>
<feature type="region of interest" description="Disordered" evidence="1">
    <location>
        <begin position="80"/>
        <end position="103"/>
    </location>
</feature>
<dbReference type="Proteomes" id="UP001283361">
    <property type="component" value="Unassembled WGS sequence"/>
</dbReference>
<dbReference type="AlphaFoldDB" id="A0AAE0Y415"/>